<evidence type="ECO:0000313" key="14">
    <source>
        <dbReference type="EMBL" id="GIX63883.1"/>
    </source>
</evidence>
<dbReference type="InterPro" id="IPR050132">
    <property type="entry name" value="Gln/Glu-tRNA_Ligase"/>
</dbReference>
<evidence type="ECO:0000313" key="15">
    <source>
        <dbReference type="Proteomes" id="UP001497744"/>
    </source>
</evidence>
<dbReference type="GO" id="GO:0005829">
    <property type="term" value="C:cytosol"/>
    <property type="evidence" value="ECO:0007669"/>
    <property type="project" value="TreeGrafter"/>
</dbReference>
<evidence type="ECO:0000256" key="2">
    <source>
        <dbReference type="ARBA" id="ARBA00008927"/>
    </source>
</evidence>
<keyword evidence="9 12" id="KW-0030">Aminoacyl-tRNA synthetase</keyword>
<organism evidence="14 15">
    <name type="scientific">Babesia caballi</name>
    <dbReference type="NCBI Taxonomy" id="5871"/>
    <lineage>
        <taxon>Eukaryota</taxon>
        <taxon>Sar</taxon>
        <taxon>Alveolata</taxon>
        <taxon>Apicomplexa</taxon>
        <taxon>Aconoidasida</taxon>
        <taxon>Piroplasmida</taxon>
        <taxon>Babesiidae</taxon>
        <taxon>Babesia</taxon>
    </lineage>
</organism>
<keyword evidence="7 12" id="KW-0067">ATP-binding</keyword>
<dbReference type="PROSITE" id="PS50405">
    <property type="entry name" value="GST_CTER"/>
    <property type="match status" value="1"/>
</dbReference>
<keyword evidence="8 12" id="KW-0648">Protein biosynthesis</keyword>
<gene>
    <name evidence="14" type="ORF">BcabD6B2_33180</name>
</gene>
<dbReference type="Pfam" id="PF20974">
    <property type="entry name" value="tRNA-synt_1c_C2"/>
    <property type="match status" value="1"/>
</dbReference>
<dbReference type="InterPro" id="IPR004526">
    <property type="entry name" value="Glu-tRNA-synth_arc/euk"/>
</dbReference>
<accession>A0AAV4LUM7</accession>
<evidence type="ECO:0000256" key="6">
    <source>
        <dbReference type="ARBA" id="ARBA00022741"/>
    </source>
</evidence>
<dbReference type="GO" id="GO:0004818">
    <property type="term" value="F:glutamate-tRNA ligase activity"/>
    <property type="evidence" value="ECO:0007669"/>
    <property type="project" value="UniProtKB-EC"/>
</dbReference>
<dbReference type="SUPFAM" id="SSF52374">
    <property type="entry name" value="Nucleotidylyl transferase"/>
    <property type="match status" value="1"/>
</dbReference>
<dbReference type="EC" id="6.1.1.17" evidence="3"/>
<evidence type="ECO:0000256" key="7">
    <source>
        <dbReference type="ARBA" id="ARBA00022840"/>
    </source>
</evidence>
<evidence type="ECO:0000256" key="10">
    <source>
        <dbReference type="ARBA" id="ARBA00030865"/>
    </source>
</evidence>
<keyword evidence="15" id="KW-1185">Reference proteome</keyword>
<dbReference type="EMBL" id="BPLF01000002">
    <property type="protein sequence ID" value="GIX63883.1"/>
    <property type="molecule type" value="Genomic_DNA"/>
</dbReference>
<dbReference type="Pfam" id="PF03950">
    <property type="entry name" value="tRNA-synt_1c_C"/>
    <property type="match status" value="1"/>
</dbReference>
<evidence type="ECO:0000256" key="4">
    <source>
        <dbReference type="ARBA" id="ARBA00022490"/>
    </source>
</evidence>
<dbReference type="SUPFAM" id="SSF47616">
    <property type="entry name" value="GST C-terminal domain-like"/>
    <property type="match status" value="1"/>
</dbReference>
<dbReference type="Pfam" id="PF00749">
    <property type="entry name" value="tRNA-synt_1c"/>
    <property type="match status" value="1"/>
</dbReference>
<dbReference type="InterPro" id="IPR049437">
    <property type="entry name" value="tRNA-synt_1c_C2"/>
</dbReference>
<dbReference type="AlphaFoldDB" id="A0AAV4LUM7"/>
<dbReference type="PRINTS" id="PR00987">
    <property type="entry name" value="TRNASYNTHGLU"/>
</dbReference>
<evidence type="ECO:0000256" key="8">
    <source>
        <dbReference type="ARBA" id="ARBA00022917"/>
    </source>
</evidence>
<evidence type="ECO:0000256" key="11">
    <source>
        <dbReference type="ARBA" id="ARBA00048351"/>
    </source>
</evidence>
<proteinExistence type="inferred from homology"/>
<dbReference type="InterPro" id="IPR036282">
    <property type="entry name" value="Glutathione-S-Trfase_C_sf"/>
</dbReference>
<dbReference type="Gene3D" id="3.40.50.620">
    <property type="entry name" value="HUPs"/>
    <property type="match status" value="1"/>
</dbReference>
<dbReference type="InterPro" id="IPR020059">
    <property type="entry name" value="Glu/Gln-tRNA-synth_Ib_codon-bd"/>
</dbReference>
<dbReference type="PROSITE" id="PS00178">
    <property type="entry name" value="AA_TRNA_LIGASE_I"/>
    <property type="match status" value="1"/>
</dbReference>
<dbReference type="InterPro" id="IPR000924">
    <property type="entry name" value="Glu/Gln-tRNA-synth"/>
</dbReference>
<dbReference type="GO" id="GO:0017102">
    <property type="term" value="C:methionyl glutamyl tRNA synthetase complex"/>
    <property type="evidence" value="ECO:0007669"/>
    <property type="project" value="TreeGrafter"/>
</dbReference>
<evidence type="ECO:0000256" key="1">
    <source>
        <dbReference type="ARBA" id="ARBA00004496"/>
    </source>
</evidence>
<reference evidence="14 15" key="1">
    <citation type="submission" date="2021-06" db="EMBL/GenBank/DDBJ databases">
        <title>Genome sequence of Babesia caballi.</title>
        <authorList>
            <person name="Yamagishi J."/>
            <person name="Kidaka T."/>
            <person name="Ochi A."/>
        </authorList>
    </citation>
    <scope>NUCLEOTIDE SEQUENCE [LARGE SCALE GENOMIC DNA]</scope>
    <source>
        <strain evidence="14">USDA-D6B2</strain>
    </source>
</reference>
<dbReference type="InterPro" id="IPR014729">
    <property type="entry name" value="Rossmann-like_a/b/a_fold"/>
</dbReference>
<dbReference type="GeneID" id="94195364"/>
<dbReference type="HAMAP" id="MF_02076">
    <property type="entry name" value="Glu_tRNA_synth_type2"/>
    <property type="match status" value="1"/>
</dbReference>
<keyword evidence="6 12" id="KW-0547">Nucleotide-binding</keyword>
<comment type="subcellular location">
    <subcellularLocation>
        <location evidence="1">Cytoplasm</location>
    </subcellularLocation>
</comment>
<evidence type="ECO:0000256" key="9">
    <source>
        <dbReference type="ARBA" id="ARBA00023146"/>
    </source>
</evidence>
<keyword evidence="4" id="KW-0963">Cytoplasm</keyword>
<name>A0AAV4LUM7_BABCB</name>
<dbReference type="InterPro" id="IPR011035">
    <property type="entry name" value="Ribosomal_bL25/Gln-tRNA_synth"/>
</dbReference>
<protein>
    <recommendedName>
        <fullName evidence="3">glutamate--tRNA ligase</fullName>
        <ecNumber evidence="3">6.1.1.17</ecNumber>
    </recommendedName>
    <alternativeName>
        <fullName evidence="10">Glutamyl-tRNA synthetase</fullName>
    </alternativeName>
</protein>
<dbReference type="Gene3D" id="2.40.240.10">
    <property type="entry name" value="Ribosomal Protein L25, Chain P"/>
    <property type="match status" value="2"/>
</dbReference>
<dbReference type="PANTHER" id="PTHR43097:SF5">
    <property type="entry name" value="GLUTAMATE--TRNA LIGASE"/>
    <property type="match status" value="1"/>
</dbReference>
<dbReference type="GO" id="GO:0005524">
    <property type="term" value="F:ATP binding"/>
    <property type="evidence" value="ECO:0007669"/>
    <property type="project" value="UniProtKB-KW"/>
</dbReference>
<dbReference type="Proteomes" id="UP001497744">
    <property type="component" value="Unassembled WGS sequence"/>
</dbReference>
<dbReference type="NCBIfam" id="TIGR00463">
    <property type="entry name" value="gltX_arch"/>
    <property type="match status" value="1"/>
</dbReference>
<dbReference type="InterPro" id="IPR001412">
    <property type="entry name" value="aa-tRNA-synth_I_CS"/>
</dbReference>
<evidence type="ECO:0000259" key="13">
    <source>
        <dbReference type="PROSITE" id="PS50405"/>
    </source>
</evidence>
<sequence>MAEASRDAVTVLHAPRETPYGAIVIGAIAKELTRSEDALVRLEVDKALTPGVYLLEKARLQEAQLLRELCLRIGVCKRMLYIDSAASLDKWMDYVSEQCMRPKTSNEDLWAYYTKMNTHLATRTFLVGYRMTVVDVLQFAALSNAPSVCKRLGEIPHVARWHSYIVGIPGVQSGIAGAKRVSAPQVDKKPFTKDEQIDNSYKDALKNAEQGKVVVRFAPEPSGYLHIGHTKAALLNDYFAKQYGGRLLLRFDDTNPLKEKVEYEETIKEDLETLGVAFSSTSYTSDYFDLMQEYAVKLIKADLAYCDDTDVNTMRHQRTEGIESACRNLPVETNVANFEEMVKVGLGECGGLQGLQGTAKGVTFCLRAKMDMTHTNKCLRDPVIYRCIADAHHNRQGDKYKAFPTYDFACPIVDSVEGVTHALRSNEYSARIPQYNWFIEKCGLRPVEIYEFSRLNFVKTVLSKRKLQWFVDNGIVTGWDDPRMPTVRGIMRKGLTLKALLEFILEQGPSKAINLMEWDKLWAKNKQVIDPIVPRFAAVGVDAVELRLSNFDSVALPASRRNLHPKDPSMGECDIWFSRTVLLDRVDADEIADGEEVTLMRWGNAIVSTPSFEARLNPEGDFKKTKKKLHWLPKEDDKLVKCTLKQYGDLLAVDKIDPEQLAEPDDMRNFLEPVTEWTTECLADKQLAALEKGTIVQLERRGYYIVDQTASAGGLVMVSIPDGKMKKKQT</sequence>
<evidence type="ECO:0000256" key="12">
    <source>
        <dbReference type="RuleBase" id="RU363037"/>
    </source>
</evidence>
<comment type="caution">
    <text evidence="14">The sequence shown here is derived from an EMBL/GenBank/DDBJ whole genome shotgun (WGS) entry which is preliminary data.</text>
</comment>
<dbReference type="InterPro" id="IPR020056">
    <property type="entry name" value="Rbsml_bL25/Gln-tRNA_synth_N"/>
</dbReference>
<feature type="domain" description="GST C-terminal" evidence="13">
    <location>
        <begin position="53"/>
        <end position="191"/>
    </location>
</feature>
<dbReference type="GO" id="GO:0006424">
    <property type="term" value="P:glutamyl-tRNA aminoacylation"/>
    <property type="evidence" value="ECO:0007669"/>
    <property type="project" value="InterPro"/>
</dbReference>
<evidence type="ECO:0000256" key="3">
    <source>
        <dbReference type="ARBA" id="ARBA00012835"/>
    </source>
</evidence>
<dbReference type="Gene3D" id="1.20.1050.130">
    <property type="match status" value="1"/>
</dbReference>
<keyword evidence="5 12" id="KW-0436">Ligase</keyword>
<comment type="similarity">
    <text evidence="2">Belongs to the class-I aminoacyl-tRNA synthetase family. Glutamate--tRNA ligase type 2 subfamily.</text>
</comment>
<dbReference type="InterPro" id="IPR010987">
    <property type="entry name" value="Glutathione-S-Trfase_C-like"/>
</dbReference>
<evidence type="ECO:0000256" key="5">
    <source>
        <dbReference type="ARBA" id="ARBA00022598"/>
    </source>
</evidence>
<dbReference type="CDD" id="cd10289">
    <property type="entry name" value="GST_C_AaRS_like"/>
    <property type="match status" value="1"/>
</dbReference>
<dbReference type="PANTHER" id="PTHR43097">
    <property type="entry name" value="GLUTAMINE-TRNA LIGASE"/>
    <property type="match status" value="1"/>
</dbReference>
<dbReference type="InterPro" id="IPR020058">
    <property type="entry name" value="Glu/Gln-tRNA-synth_Ib_cat-dom"/>
</dbReference>
<comment type="catalytic activity">
    <reaction evidence="11">
        <text>tRNA(Glu) + L-glutamate + ATP = L-glutamyl-tRNA(Glu) + AMP + diphosphate</text>
        <dbReference type="Rhea" id="RHEA:23540"/>
        <dbReference type="Rhea" id="RHEA-COMP:9663"/>
        <dbReference type="Rhea" id="RHEA-COMP:9680"/>
        <dbReference type="ChEBI" id="CHEBI:29985"/>
        <dbReference type="ChEBI" id="CHEBI:30616"/>
        <dbReference type="ChEBI" id="CHEBI:33019"/>
        <dbReference type="ChEBI" id="CHEBI:78442"/>
        <dbReference type="ChEBI" id="CHEBI:78520"/>
        <dbReference type="ChEBI" id="CHEBI:456215"/>
        <dbReference type="EC" id="6.1.1.17"/>
    </reaction>
</comment>
<dbReference type="RefSeq" id="XP_067715952.1">
    <property type="nucleotide sequence ID" value="XM_067859851.1"/>
</dbReference>
<dbReference type="SUPFAM" id="SSF50715">
    <property type="entry name" value="Ribosomal protein L25-like"/>
    <property type="match status" value="1"/>
</dbReference>
<dbReference type="FunFam" id="3.40.50.620:FF:000037">
    <property type="entry name" value="Glutamine--tRNA ligase cytoplasmic"/>
    <property type="match status" value="1"/>
</dbReference>